<dbReference type="AlphaFoldDB" id="A0A2G8RZ09"/>
<feature type="compositionally biased region" description="Polar residues" evidence="1">
    <location>
        <begin position="119"/>
        <end position="130"/>
    </location>
</feature>
<feature type="compositionally biased region" description="Low complexity" evidence="1">
    <location>
        <begin position="139"/>
        <end position="148"/>
    </location>
</feature>
<name>A0A2G8RZ09_9APHY</name>
<keyword evidence="3" id="KW-1185">Reference proteome</keyword>
<protein>
    <submittedName>
        <fullName evidence="2">Uncharacterized protein</fullName>
    </submittedName>
</protein>
<gene>
    <name evidence="2" type="ORF">GSI_11171</name>
</gene>
<dbReference type="EMBL" id="AYKW01000038">
    <property type="protein sequence ID" value="PIL26756.1"/>
    <property type="molecule type" value="Genomic_DNA"/>
</dbReference>
<sequence length="176" mass="19421">MRGTALPRKQAYMECTLAIGPENWIALFEHHPCTLNIKISTPQMQSKARRTSPSRNSNERTAGGIHHTATHGPSAPCSHHHIQSHNTTTTHTAFSTPAPTPTPRVPYITHPSFIPPPFSSLTHNVSTTHTQPRRPPPQQQARRPQGPGSAPPRSRPQSTTRRPPWTSASRSSPRAR</sequence>
<evidence type="ECO:0000313" key="3">
    <source>
        <dbReference type="Proteomes" id="UP000230002"/>
    </source>
</evidence>
<feature type="region of interest" description="Disordered" evidence="1">
    <location>
        <begin position="39"/>
        <end position="176"/>
    </location>
</feature>
<accession>A0A2G8RZ09</accession>
<feature type="compositionally biased region" description="Low complexity" evidence="1">
    <location>
        <begin position="87"/>
        <end position="97"/>
    </location>
</feature>
<comment type="caution">
    <text evidence="2">The sequence shown here is derived from an EMBL/GenBank/DDBJ whole genome shotgun (WGS) entry which is preliminary data.</text>
</comment>
<reference evidence="2 3" key="1">
    <citation type="journal article" date="2015" name="Sci. Rep.">
        <title>Chromosome-level genome map provides insights into diverse defense mechanisms in the medicinal fungus Ganoderma sinense.</title>
        <authorList>
            <person name="Zhu Y."/>
            <person name="Xu J."/>
            <person name="Sun C."/>
            <person name="Zhou S."/>
            <person name="Xu H."/>
            <person name="Nelson D.R."/>
            <person name="Qian J."/>
            <person name="Song J."/>
            <person name="Luo H."/>
            <person name="Xiang L."/>
            <person name="Li Y."/>
            <person name="Xu Z."/>
            <person name="Ji A."/>
            <person name="Wang L."/>
            <person name="Lu S."/>
            <person name="Hayward A."/>
            <person name="Sun W."/>
            <person name="Li X."/>
            <person name="Schwartz D.C."/>
            <person name="Wang Y."/>
            <person name="Chen S."/>
        </authorList>
    </citation>
    <scope>NUCLEOTIDE SEQUENCE [LARGE SCALE GENOMIC DNA]</scope>
    <source>
        <strain evidence="2 3">ZZ0214-1</strain>
    </source>
</reference>
<evidence type="ECO:0000313" key="2">
    <source>
        <dbReference type="EMBL" id="PIL26756.1"/>
    </source>
</evidence>
<evidence type="ECO:0000256" key="1">
    <source>
        <dbReference type="SAM" id="MobiDB-lite"/>
    </source>
</evidence>
<dbReference type="Proteomes" id="UP000230002">
    <property type="component" value="Unassembled WGS sequence"/>
</dbReference>
<organism evidence="2 3">
    <name type="scientific">Ganoderma sinense ZZ0214-1</name>
    <dbReference type="NCBI Taxonomy" id="1077348"/>
    <lineage>
        <taxon>Eukaryota</taxon>
        <taxon>Fungi</taxon>
        <taxon>Dikarya</taxon>
        <taxon>Basidiomycota</taxon>
        <taxon>Agaricomycotina</taxon>
        <taxon>Agaricomycetes</taxon>
        <taxon>Polyporales</taxon>
        <taxon>Polyporaceae</taxon>
        <taxon>Ganoderma</taxon>
    </lineage>
</organism>
<proteinExistence type="predicted"/>
<feature type="compositionally biased region" description="Low complexity" evidence="1">
    <location>
        <begin position="155"/>
        <end position="167"/>
    </location>
</feature>